<dbReference type="NCBIfam" id="TIGR01549">
    <property type="entry name" value="HAD-SF-IA-v1"/>
    <property type="match status" value="1"/>
</dbReference>
<dbReference type="Gene3D" id="3.40.50.1000">
    <property type="entry name" value="HAD superfamily/HAD-like"/>
    <property type="match status" value="1"/>
</dbReference>
<comment type="caution">
    <text evidence="1">The sequence shown here is derived from an EMBL/GenBank/DDBJ whole genome shotgun (WGS) entry which is preliminary data.</text>
</comment>
<dbReference type="InterPro" id="IPR023214">
    <property type="entry name" value="HAD_sf"/>
</dbReference>
<dbReference type="Pfam" id="PF13419">
    <property type="entry name" value="HAD_2"/>
    <property type="match status" value="1"/>
</dbReference>
<dbReference type="AlphaFoldDB" id="A0A9W4IX13"/>
<dbReference type="PANTHER" id="PTHR43434">
    <property type="entry name" value="PHOSPHOGLYCOLATE PHOSPHATASE"/>
    <property type="match status" value="1"/>
</dbReference>
<gene>
    <name evidence="1" type="ORF">PSALAMII_LOCUS3473</name>
</gene>
<dbReference type="InterPro" id="IPR023198">
    <property type="entry name" value="PGP-like_dom2"/>
</dbReference>
<evidence type="ECO:0000313" key="1">
    <source>
        <dbReference type="EMBL" id="CAG8356049.1"/>
    </source>
</evidence>
<dbReference type="Gene3D" id="1.10.150.240">
    <property type="entry name" value="Putative phosphatase, domain 2"/>
    <property type="match status" value="1"/>
</dbReference>
<dbReference type="EMBL" id="CAJVPA010000122">
    <property type="protein sequence ID" value="CAG8356049.1"/>
    <property type="molecule type" value="Genomic_DNA"/>
</dbReference>
<accession>A0A9W4IX13</accession>
<proteinExistence type="predicted"/>
<dbReference type="Proteomes" id="UP001152646">
    <property type="component" value="Unassembled WGS sequence"/>
</dbReference>
<dbReference type="SUPFAM" id="SSF56784">
    <property type="entry name" value="HAD-like"/>
    <property type="match status" value="1"/>
</dbReference>
<dbReference type="InterPro" id="IPR036412">
    <property type="entry name" value="HAD-like_sf"/>
</dbReference>
<organism evidence="1 2">
    <name type="scientific">Penicillium salamii</name>
    <dbReference type="NCBI Taxonomy" id="1612424"/>
    <lineage>
        <taxon>Eukaryota</taxon>
        <taxon>Fungi</taxon>
        <taxon>Dikarya</taxon>
        <taxon>Ascomycota</taxon>
        <taxon>Pezizomycotina</taxon>
        <taxon>Eurotiomycetes</taxon>
        <taxon>Eurotiomycetidae</taxon>
        <taxon>Eurotiales</taxon>
        <taxon>Aspergillaceae</taxon>
        <taxon>Penicillium</taxon>
    </lineage>
</organism>
<reference evidence="1" key="1">
    <citation type="submission" date="2021-07" db="EMBL/GenBank/DDBJ databases">
        <authorList>
            <person name="Branca A.L. A."/>
        </authorList>
    </citation>
    <scope>NUCLEOTIDE SEQUENCE</scope>
</reference>
<dbReference type="SFLD" id="SFLDS00003">
    <property type="entry name" value="Haloacid_Dehalogenase"/>
    <property type="match status" value="1"/>
</dbReference>
<dbReference type="InterPro" id="IPR006439">
    <property type="entry name" value="HAD-SF_hydro_IA"/>
</dbReference>
<dbReference type="InterPro" id="IPR050155">
    <property type="entry name" value="HAD-like_hydrolase_sf"/>
</dbReference>
<dbReference type="PANTHER" id="PTHR43434:SF1">
    <property type="entry name" value="PHOSPHOGLYCOLATE PHOSPHATASE"/>
    <property type="match status" value="1"/>
</dbReference>
<evidence type="ECO:0008006" key="3">
    <source>
        <dbReference type="Google" id="ProtNLM"/>
    </source>
</evidence>
<evidence type="ECO:0000313" key="2">
    <source>
        <dbReference type="Proteomes" id="UP001152646"/>
    </source>
</evidence>
<dbReference type="OrthoDB" id="47007at2759"/>
<sequence>MTSLVIFDFDGTLFDTHESIAQTIRLTFHALLPAHTPPQNEIYSLIASGSGLTETFKKLYPFPVEFTATVESEWIEQYRTLYAIHGQPLIKAFTGAKDLLTEINSLGISIAIVSNKGVEAVKTALRRNDLYGMVPEDLIIGDKTPGAKRKPDPSSFSNILAPTLQQRSGGQIMASQVLVVGDTIADIEFARNIGSKVCWCRYGYGDREACQALEPDFVVDALEDVVEHLNGQV</sequence>
<dbReference type="InterPro" id="IPR041492">
    <property type="entry name" value="HAD_2"/>
</dbReference>
<dbReference type="GO" id="GO:0008967">
    <property type="term" value="F:phosphoglycolate phosphatase activity"/>
    <property type="evidence" value="ECO:0007669"/>
    <property type="project" value="TreeGrafter"/>
</dbReference>
<dbReference type="SFLD" id="SFLDG01129">
    <property type="entry name" value="C1.5:_HAD__Beta-PGM__Phosphata"/>
    <property type="match status" value="1"/>
</dbReference>
<name>A0A9W4IX13_9EURO</name>
<dbReference type="GO" id="GO:0006281">
    <property type="term" value="P:DNA repair"/>
    <property type="evidence" value="ECO:0007669"/>
    <property type="project" value="TreeGrafter"/>
</dbReference>
<protein>
    <recommendedName>
        <fullName evidence="3">Phosphoglycolate phosphatase</fullName>
    </recommendedName>
</protein>